<sequence>MNDELILALTLLALLGSALVAGVFFAFSTFVMRALARLPAATGIAAMQSINTAVLRPSFLGVFVGTALLSAALAVLAVLRWPDSGSPWLFAGGLLYVVGSFVLTRAVHIPRNDALQRSDADSEDGAALWARYVPQWTVWNHVRTLASLAACACFAAALVTG</sequence>
<keyword evidence="1" id="KW-0812">Transmembrane</keyword>
<dbReference type="Proteomes" id="UP001597478">
    <property type="component" value="Unassembled WGS sequence"/>
</dbReference>
<accession>A0ABW5WAR9</accession>
<dbReference type="EMBL" id="JBHUOF010000019">
    <property type="protein sequence ID" value="MFD2800611.1"/>
    <property type="molecule type" value="Genomic_DNA"/>
</dbReference>
<comment type="caution">
    <text evidence="2">The sequence shown here is derived from an EMBL/GenBank/DDBJ whole genome shotgun (WGS) entry which is preliminary data.</text>
</comment>
<reference evidence="3" key="1">
    <citation type="journal article" date="2019" name="Int. J. Syst. Evol. Microbiol.">
        <title>The Global Catalogue of Microorganisms (GCM) 10K type strain sequencing project: providing services to taxonomists for standard genome sequencing and annotation.</title>
        <authorList>
            <consortium name="The Broad Institute Genomics Platform"/>
            <consortium name="The Broad Institute Genome Sequencing Center for Infectious Disease"/>
            <person name="Wu L."/>
            <person name="Ma J."/>
        </authorList>
    </citation>
    <scope>NUCLEOTIDE SEQUENCE [LARGE SCALE GENOMIC DNA]</scope>
    <source>
        <strain evidence="3">IBRC-M 10906</strain>
    </source>
</reference>
<evidence type="ECO:0000256" key="1">
    <source>
        <dbReference type="SAM" id="Phobius"/>
    </source>
</evidence>
<proteinExistence type="predicted"/>
<gene>
    <name evidence="2" type="ORF">ACFS2C_14535</name>
</gene>
<dbReference type="InterPro" id="IPR013901">
    <property type="entry name" value="Anthrone_oxy"/>
</dbReference>
<keyword evidence="1" id="KW-1133">Transmembrane helix</keyword>
<name>A0ABW5WAR9_9PSEU</name>
<keyword evidence="1" id="KW-0472">Membrane</keyword>
<dbReference type="Pfam" id="PF08592">
    <property type="entry name" value="Anthrone_oxy"/>
    <property type="match status" value="1"/>
</dbReference>
<dbReference type="RefSeq" id="WP_377392251.1">
    <property type="nucleotide sequence ID" value="NZ_JBHSAN010000028.1"/>
</dbReference>
<evidence type="ECO:0000313" key="2">
    <source>
        <dbReference type="EMBL" id="MFD2800611.1"/>
    </source>
</evidence>
<keyword evidence="3" id="KW-1185">Reference proteome</keyword>
<feature type="transmembrane region" description="Helical" evidence="1">
    <location>
        <begin position="87"/>
        <end position="107"/>
    </location>
</feature>
<organism evidence="2 3">
    <name type="scientific">Prauserella oleivorans</name>
    <dbReference type="NCBI Taxonomy" id="1478153"/>
    <lineage>
        <taxon>Bacteria</taxon>
        <taxon>Bacillati</taxon>
        <taxon>Actinomycetota</taxon>
        <taxon>Actinomycetes</taxon>
        <taxon>Pseudonocardiales</taxon>
        <taxon>Pseudonocardiaceae</taxon>
        <taxon>Prauserella</taxon>
    </lineage>
</organism>
<protein>
    <submittedName>
        <fullName evidence="2">DUF1772 domain-containing protein</fullName>
    </submittedName>
</protein>
<evidence type="ECO:0000313" key="3">
    <source>
        <dbReference type="Proteomes" id="UP001597478"/>
    </source>
</evidence>
<feature type="transmembrane region" description="Helical" evidence="1">
    <location>
        <begin position="59"/>
        <end position="81"/>
    </location>
</feature>